<dbReference type="InterPro" id="IPR011009">
    <property type="entry name" value="Kinase-like_dom_sf"/>
</dbReference>
<evidence type="ECO:0000256" key="3">
    <source>
        <dbReference type="ARBA" id="ARBA00022777"/>
    </source>
</evidence>
<evidence type="ECO:0000256" key="2">
    <source>
        <dbReference type="ARBA" id="ARBA00022741"/>
    </source>
</evidence>
<dbReference type="EMBL" id="CP022163">
    <property type="protein sequence ID" value="ATB31850.1"/>
    <property type="molecule type" value="Genomic_DNA"/>
</dbReference>
<keyword evidence="4 5" id="KW-0067">ATP-binding</keyword>
<name>A0A250IKU9_9BACT</name>
<dbReference type="AlphaFoldDB" id="A0A250IKU9"/>
<dbReference type="SMART" id="SM00220">
    <property type="entry name" value="S_TKc"/>
    <property type="match status" value="1"/>
</dbReference>
<dbReference type="OrthoDB" id="9801841at2"/>
<dbReference type="InterPro" id="IPR000719">
    <property type="entry name" value="Prot_kinase_dom"/>
</dbReference>
<keyword evidence="8" id="KW-1185">Reference proteome</keyword>
<evidence type="ECO:0000313" key="7">
    <source>
        <dbReference type="EMBL" id="ATB31850.1"/>
    </source>
</evidence>
<dbReference type="KEGG" id="mbd:MEBOL_005319"/>
<keyword evidence="1" id="KW-0808">Transferase</keyword>
<dbReference type="CDD" id="cd14014">
    <property type="entry name" value="STKc_PknB_like"/>
    <property type="match status" value="1"/>
</dbReference>
<gene>
    <name evidence="7" type="ORF">MEBOL_005319</name>
</gene>
<dbReference type="RefSeq" id="WP_095980125.1">
    <property type="nucleotide sequence ID" value="NZ_CP022163.1"/>
</dbReference>
<keyword evidence="3 7" id="KW-0418">Kinase</keyword>
<organism evidence="7 8">
    <name type="scientific">Melittangium boletus DSM 14713</name>
    <dbReference type="NCBI Taxonomy" id="1294270"/>
    <lineage>
        <taxon>Bacteria</taxon>
        <taxon>Pseudomonadati</taxon>
        <taxon>Myxococcota</taxon>
        <taxon>Myxococcia</taxon>
        <taxon>Myxococcales</taxon>
        <taxon>Cystobacterineae</taxon>
        <taxon>Archangiaceae</taxon>
        <taxon>Melittangium</taxon>
    </lineage>
</organism>
<dbReference type="PROSITE" id="PS50011">
    <property type="entry name" value="PROTEIN_KINASE_DOM"/>
    <property type="match status" value="1"/>
</dbReference>
<dbReference type="GO" id="GO:0005524">
    <property type="term" value="F:ATP binding"/>
    <property type="evidence" value="ECO:0007669"/>
    <property type="project" value="UniProtKB-UniRule"/>
</dbReference>
<dbReference type="InterPro" id="IPR017441">
    <property type="entry name" value="Protein_kinase_ATP_BS"/>
</dbReference>
<dbReference type="Gene3D" id="3.30.200.20">
    <property type="entry name" value="Phosphorylase Kinase, domain 1"/>
    <property type="match status" value="1"/>
</dbReference>
<dbReference type="SUPFAM" id="SSF56112">
    <property type="entry name" value="Protein kinase-like (PK-like)"/>
    <property type="match status" value="1"/>
</dbReference>
<dbReference type="GO" id="GO:0004674">
    <property type="term" value="F:protein serine/threonine kinase activity"/>
    <property type="evidence" value="ECO:0007669"/>
    <property type="project" value="UniProtKB-KW"/>
</dbReference>
<reference evidence="7 8" key="1">
    <citation type="submission" date="2017-06" db="EMBL/GenBank/DDBJ databases">
        <authorList>
            <person name="Kim H.J."/>
            <person name="Triplett B.A."/>
        </authorList>
    </citation>
    <scope>NUCLEOTIDE SEQUENCE [LARGE SCALE GENOMIC DNA]</scope>
    <source>
        <strain evidence="7 8">DSM 14713</strain>
    </source>
</reference>
<evidence type="ECO:0000313" key="8">
    <source>
        <dbReference type="Proteomes" id="UP000217289"/>
    </source>
</evidence>
<evidence type="ECO:0000256" key="1">
    <source>
        <dbReference type="ARBA" id="ARBA00022679"/>
    </source>
</evidence>
<accession>A0A250IKU9</accession>
<evidence type="ECO:0000256" key="5">
    <source>
        <dbReference type="PROSITE-ProRule" id="PRU10141"/>
    </source>
</evidence>
<feature type="binding site" evidence="5">
    <location>
        <position position="42"/>
    </location>
    <ligand>
        <name>ATP</name>
        <dbReference type="ChEBI" id="CHEBI:30616"/>
    </ligand>
</feature>
<keyword evidence="7" id="KW-0723">Serine/threonine-protein kinase</keyword>
<sequence>MKLQTGQLIGGRFRVLRALGEGGMGAVYEAEQQGLGRLVALKVMHPHVAQAPGFVERFHREARVLARLRHEGSVEVYDYGLDAGFLFLAMERVTGETLEAVLQREGALAPRRAVGIAMRTLEVLEAAHALGIFHRDLKPSNLFLEAHPGGERVKVLDFGLATLGMPAQARLTQEGMTVGTPGFMSPEQLRGFPLDGRSDLYSLGCVLYEMLTGLVPFAAMPTVEMATSHLYRPVTPPREARPDLLVSERLSAVVMKALEKLPTARPADAAAMREELLAVLAEPGAEQVPRRRGEGKKQERVTAPLMAAPRPAPGDVSVGVLASRADLAEPLVVALAACGFQARRVGAEESWTELGVVLVVAEGRDALAQARQWVSRPGVPPLLLCGPAEDWDLVTGALEGGLFDFVPLPPDPMDLTRKVSRARKSKR</sequence>
<dbReference type="PANTHER" id="PTHR43289">
    <property type="entry name" value="MITOGEN-ACTIVATED PROTEIN KINASE KINASE KINASE 20-RELATED"/>
    <property type="match status" value="1"/>
</dbReference>
<dbReference type="PROSITE" id="PS00107">
    <property type="entry name" value="PROTEIN_KINASE_ATP"/>
    <property type="match status" value="1"/>
</dbReference>
<evidence type="ECO:0000256" key="4">
    <source>
        <dbReference type="ARBA" id="ARBA00022840"/>
    </source>
</evidence>
<protein>
    <submittedName>
        <fullName evidence="7">Putative serine/threonine protein kinase</fullName>
    </submittedName>
</protein>
<proteinExistence type="predicted"/>
<keyword evidence="2 5" id="KW-0547">Nucleotide-binding</keyword>
<dbReference type="Pfam" id="PF00069">
    <property type="entry name" value="Pkinase"/>
    <property type="match status" value="1"/>
</dbReference>
<dbReference type="PROSITE" id="PS00108">
    <property type="entry name" value="PROTEIN_KINASE_ST"/>
    <property type="match status" value="1"/>
</dbReference>
<dbReference type="Proteomes" id="UP000217289">
    <property type="component" value="Chromosome"/>
</dbReference>
<dbReference type="InterPro" id="IPR008271">
    <property type="entry name" value="Ser/Thr_kinase_AS"/>
</dbReference>
<feature type="domain" description="Protein kinase" evidence="6">
    <location>
        <begin position="13"/>
        <end position="277"/>
    </location>
</feature>
<evidence type="ECO:0000259" key="6">
    <source>
        <dbReference type="PROSITE" id="PS50011"/>
    </source>
</evidence>
<dbReference type="PANTHER" id="PTHR43289:SF6">
    <property type="entry name" value="SERINE_THREONINE-PROTEIN KINASE NEKL-3"/>
    <property type="match status" value="1"/>
</dbReference>
<dbReference type="Gene3D" id="1.10.510.10">
    <property type="entry name" value="Transferase(Phosphotransferase) domain 1"/>
    <property type="match status" value="1"/>
</dbReference>